<protein>
    <submittedName>
        <fullName evidence="1">Uncharacterized protein</fullName>
    </submittedName>
</protein>
<accession>A0A6G0TXQ6</accession>
<dbReference type="AlphaFoldDB" id="A0A6G0TXQ6"/>
<evidence type="ECO:0000313" key="2">
    <source>
        <dbReference type="Proteomes" id="UP000475862"/>
    </source>
</evidence>
<proteinExistence type="predicted"/>
<comment type="caution">
    <text evidence="1">The sequence shown here is derived from an EMBL/GenBank/DDBJ whole genome shotgun (WGS) entry which is preliminary data.</text>
</comment>
<gene>
    <name evidence="1" type="ORF">AGLY_005328</name>
</gene>
<sequence length="280" mass="32323">MILLNYSISMKFTEKINKDRLSAFLKHLENKNFSGNSDETFGKCLMILKTLLYTSSDFIPDNTLSTQSNIQTFLYSINFDVIEPDHLIKLKSILDQAADFDVYARYIESILNKNNKSLNSVLMTLWTQLGSNVLRLPIIILEKTIKVNPLIFEKTILSTVLLWEVNDLIDICSKSPLVFQTCSSIFNELLIKLNFTNKFMEFLNYFVNGVGSRCIENNIDIADIYPNRCRSILTLRDIKNKNSTLVKEHDINDEVKKLALDYPKESICLLSHFPDLYISY</sequence>
<dbReference type="EMBL" id="VYZN01000014">
    <property type="protein sequence ID" value="KAE9540076.1"/>
    <property type="molecule type" value="Genomic_DNA"/>
</dbReference>
<reference evidence="1 2" key="1">
    <citation type="submission" date="2019-08" db="EMBL/GenBank/DDBJ databases">
        <title>The genome of the soybean aphid Biotype 1, its phylome, world population structure and adaptation to the North American continent.</title>
        <authorList>
            <person name="Giordano R."/>
            <person name="Donthu R.K."/>
            <person name="Hernandez A.G."/>
            <person name="Wright C.L."/>
            <person name="Zimin A.V."/>
        </authorList>
    </citation>
    <scope>NUCLEOTIDE SEQUENCE [LARGE SCALE GENOMIC DNA]</scope>
    <source>
        <tissue evidence="1">Whole aphids</tissue>
    </source>
</reference>
<keyword evidence="2" id="KW-1185">Reference proteome</keyword>
<dbReference type="OrthoDB" id="7449785at2759"/>
<organism evidence="1 2">
    <name type="scientific">Aphis glycines</name>
    <name type="common">Soybean aphid</name>
    <dbReference type="NCBI Taxonomy" id="307491"/>
    <lineage>
        <taxon>Eukaryota</taxon>
        <taxon>Metazoa</taxon>
        <taxon>Ecdysozoa</taxon>
        <taxon>Arthropoda</taxon>
        <taxon>Hexapoda</taxon>
        <taxon>Insecta</taxon>
        <taxon>Pterygota</taxon>
        <taxon>Neoptera</taxon>
        <taxon>Paraneoptera</taxon>
        <taxon>Hemiptera</taxon>
        <taxon>Sternorrhyncha</taxon>
        <taxon>Aphidomorpha</taxon>
        <taxon>Aphidoidea</taxon>
        <taxon>Aphididae</taxon>
        <taxon>Aphidini</taxon>
        <taxon>Aphis</taxon>
        <taxon>Aphis</taxon>
    </lineage>
</organism>
<name>A0A6G0TXQ6_APHGL</name>
<dbReference type="Proteomes" id="UP000475862">
    <property type="component" value="Unassembled WGS sequence"/>
</dbReference>
<evidence type="ECO:0000313" key="1">
    <source>
        <dbReference type="EMBL" id="KAE9540076.1"/>
    </source>
</evidence>